<evidence type="ECO:0000256" key="14">
    <source>
        <dbReference type="ARBA" id="ARBA00023224"/>
    </source>
</evidence>
<dbReference type="PRINTS" id="PR00657">
    <property type="entry name" value="CCCHEMOKINER"/>
</dbReference>
<dbReference type="SUPFAM" id="SSF81321">
    <property type="entry name" value="Family A G protein-coupled receptor-like"/>
    <property type="match status" value="1"/>
</dbReference>
<keyword evidence="12 16" id="KW-0675">Receptor</keyword>
<dbReference type="InterPro" id="IPR017452">
    <property type="entry name" value="GPCR_Rhodpsn_7TM"/>
</dbReference>
<feature type="transmembrane region" description="Helical" evidence="17">
    <location>
        <begin position="325"/>
        <end position="344"/>
    </location>
</feature>
<dbReference type="STRING" id="1841481.ENSSLDP00000001415"/>
<keyword evidence="5" id="KW-0765">Sulfation</keyword>
<dbReference type="GO" id="GO:0009897">
    <property type="term" value="C:external side of plasma membrane"/>
    <property type="evidence" value="ECO:0007669"/>
    <property type="project" value="TreeGrafter"/>
</dbReference>
<evidence type="ECO:0000256" key="12">
    <source>
        <dbReference type="ARBA" id="ARBA00023170"/>
    </source>
</evidence>
<feature type="transmembrane region" description="Helical" evidence="17">
    <location>
        <begin position="101"/>
        <end position="119"/>
    </location>
</feature>
<feature type="transmembrane region" description="Helical" evidence="17">
    <location>
        <begin position="236"/>
        <end position="261"/>
    </location>
</feature>
<dbReference type="PANTHER" id="PTHR10489">
    <property type="entry name" value="CELL ADHESION MOLECULE"/>
    <property type="match status" value="1"/>
</dbReference>
<dbReference type="InterPro" id="IPR000355">
    <property type="entry name" value="Chemokine_rcpt"/>
</dbReference>
<feature type="transmembrane region" description="Helical" evidence="17">
    <location>
        <begin position="273"/>
        <end position="291"/>
    </location>
</feature>
<evidence type="ECO:0000256" key="17">
    <source>
        <dbReference type="SAM" id="Phobius"/>
    </source>
</evidence>
<dbReference type="GO" id="GO:0019957">
    <property type="term" value="F:C-C chemokine binding"/>
    <property type="evidence" value="ECO:0007669"/>
    <property type="project" value="TreeGrafter"/>
</dbReference>
<protein>
    <recommendedName>
        <fullName evidence="2">C-X-C chemokine receptor type 3</fullName>
    </recommendedName>
    <alternativeName>
        <fullName evidence="15">Interferon-inducible protein 10 receptor</fullName>
    </alternativeName>
</protein>
<keyword evidence="9 16" id="KW-0297">G-protein coupled receptor</keyword>
<evidence type="ECO:0000256" key="2">
    <source>
        <dbReference type="ARBA" id="ARBA00020038"/>
    </source>
</evidence>
<keyword evidence="3" id="KW-1003">Cell membrane</keyword>
<proteinExistence type="inferred from homology"/>
<keyword evidence="13" id="KW-0325">Glycoprotein</keyword>
<dbReference type="GO" id="GO:0006954">
    <property type="term" value="P:inflammatory response"/>
    <property type="evidence" value="ECO:0007669"/>
    <property type="project" value="InterPro"/>
</dbReference>
<dbReference type="PANTHER" id="PTHR10489:SF671">
    <property type="entry name" value="C-X-C CHEMOKINE RECEPTOR TYPE 3"/>
    <property type="match status" value="1"/>
</dbReference>
<keyword evidence="10 17" id="KW-0472">Membrane</keyword>
<evidence type="ECO:0000256" key="4">
    <source>
        <dbReference type="ARBA" id="ARBA00022500"/>
    </source>
</evidence>
<feature type="domain" description="G-protein coupled receptors family 1 profile" evidence="18">
    <location>
        <begin position="80"/>
        <end position="337"/>
    </location>
</feature>
<keyword evidence="6" id="KW-0037">Angiogenesis</keyword>
<reference evidence="19" key="2">
    <citation type="submission" date="2025-09" db="UniProtKB">
        <authorList>
            <consortium name="Ensembl"/>
        </authorList>
    </citation>
    <scope>IDENTIFICATION</scope>
</reference>
<evidence type="ECO:0000256" key="11">
    <source>
        <dbReference type="ARBA" id="ARBA00023157"/>
    </source>
</evidence>
<dbReference type="GO" id="GO:0016494">
    <property type="term" value="F:C-X-C chemokine receptor activity"/>
    <property type="evidence" value="ECO:0007669"/>
    <property type="project" value="InterPro"/>
</dbReference>
<keyword evidence="20" id="KW-1185">Reference proteome</keyword>
<evidence type="ECO:0000256" key="13">
    <source>
        <dbReference type="ARBA" id="ARBA00023180"/>
    </source>
</evidence>
<evidence type="ECO:0000313" key="20">
    <source>
        <dbReference type="Proteomes" id="UP000261360"/>
    </source>
</evidence>
<dbReference type="Proteomes" id="UP000261360">
    <property type="component" value="Unplaced"/>
</dbReference>
<dbReference type="GO" id="GO:0006955">
    <property type="term" value="P:immune response"/>
    <property type="evidence" value="ECO:0007669"/>
    <property type="project" value="TreeGrafter"/>
</dbReference>
<keyword evidence="4" id="KW-0145">Chemotaxis</keyword>
<evidence type="ECO:0000256" key="16">
    <source>
        <dbReference type="RuleBase" id="RU000688"/>
    </source>
</evidence>
<evidence type="ECO:0000256" key="3">
    <source>
        <dbReference type="ARBA" id="ARBA00022475"/>
    </source>
</evidence>
<dbReference type="GO" id="GO:0002685">
    <property type="term" value="P:regulation of leukocyte migration"/>
    <property type="evidence" value="ECO:0007669"/>
    <property type="project" value="InterPro"/>
</dbReference>
<dbReference type="Pfam" id="PF00001">
    <property type="entry name" value="7tm_1"/>
    <property type="match status" value="1"/>
</dbReference>
<dbReference type="Ensembl" id="ENSSLDT00000001496.1">
    <property type="protein sequence ID" value="ENSSLDP00000001415.1"/>
    <property type="gene ID" value="ENSSLDG00000001202.1"/>
</dbReference>
<dbReference type="GO" id="GO:0001525">
    <property type="term" value="P:angiogenesis"/>
    <property type="evidence" value="ECO:0007669"/>
    <property type="project" value="UniProtKB-KW"/>
</dbReference>
<dbReference type="GO" id="GO:0060326">
    <property type="term" value="P:cell chemotaxis"/>
    <property type="evidence" value="ECO:0007669"/>
    <property type="project" value="TreeGrafter"/>
</dbReference>
<dbReference type="CDD" id="cd15180">
    <property type="entry name" value="7tmA_CXCR3"/>
    <property type="match status" value="1"/>
</dbReference>
<dbReference type="PRINTS" id="PR00237">
    <property type="entry name" value="GPCRRHODOPSN"/>
</dbReference>
<reference evidence="19" key="1">
    <citation type="submission" date="2025-08" db="UniProtKB">
        <authorList>
            <consortium name="Ensembl"/>
        </authorList>
    </citation>
    <scope>IDENTIFICATION</scope>
</reference>
<sequence length="389" mass="43947">MQISSPLLLRFLQSDLFNKGASISGEDLWWEDYTYNDSGYYDADNCCEGGDVCDLNEGIHFEAVFIPVLYSAAFVVGILGNGLLLGVLAKSRKNWSVTDTFILHLGVADVLLLLTLPLWTAQAAQVEGWAFGTPVCMITGAVFTINFYCGIFLLACISLDRYLSIVHATQMYSRKKPWVVQASCCAVWFFSLLLSIPDWMFLEAVLDDRRNKTECIRNYLKFSTKSVEKWRLTSRVLYHMVGFLLPSVILIFCYSCILWRLRCGTQGLQKQKAFRVIMAVVVVFFLCWTPYNITLMVETRHSDKNSDTCGVRSSLEKAKIVTSSIGYLHCSLNPILYAFVGVKFRRQLFNILRSLGCMLKTSVKFQSAVSSRRTSIWSESADTSNSMAI</sequence>
<dbReference type="FunFam" id="1.20.1070.10:FF:000159">
    <property type="entry name" value="C-X-C chemokine receptor type 3"/>
    <property type="match status" value="1"/>
</dbReference>
<comment type="subcellular location">
    <subcellularLocation>
        <location evidence="1">Cell membrane</location>
        <topology evidence="1">Multi-pass membrane protein</topology>
    </subcellularLocation>
</comment>
<evidence type="ECO:0000256" key="15">
    <source>
        <dbReference type="ARBA" id="ARBA00030908"/>
    </source>
</evidence>
<dbReference type="InterPro" id="IPR004070">
    <property type="entry name" value="Chemokine_CXCR3"/>
</dbReference>
<dbReference type="GO" id="GO:0007204">
    <property type="term" value="P:positive regulation of cytosolic calcium ion concentration"/>
    <property type="evidence" value="ECO:0007669"/>
    <property type="project" value="TreeGrafter"/>
</dbReference>
<dbReference type="PROSITE" id="PS00237">
    <property type="entry name" value="G_PROTEIN_RECEP_F1_1"/>
    <property type="match status" value="1"/>
</dbReference>
<keyword evidence="11" id="KW-1015">Disulfide bond</keyword>
<organism evidence="19 20">
    <name type="scientific">Seriola lalandi dorsalis</name>
    <dbReference type="NCBI Taxonomy" id="1841481"/>
    <lineage>
        <taxon>Eukaryota</taxon>
        <taxon>Metazoa</taxon>
        <taxon>Chordata</taxon>
        <taxon>Craniata</taxon>
        <taxon>Vertebrata</taxon>
        <taxon>Euteleostomi</taxon>
        <taxon>Actinopterygii</taxon>
        <taxon>Neopterygii</taxon>
        <taxon>Teleostei</taxon>
        <taxon>Neoteleostei</taxon>
        <taxon>Acanthomorphata</taxon>
        <taxon>Carangaria</taxon>
        <taxon>Carangiformes</taxon>
        <taxon>Carangidae</taxon>
        <taxon>Seriola</taxon>
    </lineage>
</organism>
<evidence type="ECO:0000256" key="1">
    <source>
        <dbReference type="ARBA" id="ARBA00004651"/>
    </source>
</evidence>
<dbReference type="GO" id="GO:0016493">
    <property type="term" value="F:C-C chemokine receptor activity"/>
    <property type="evidence" value="ECO:0007669"/>
    <property type="project" value="TreeGrafter"/>
</dbReference>
<evidence type="ECO:0000256" key="10">
    <source>
        <dbReference type="ARBA" id="ARBA00023136"/>
    </source>
</evidence>
<evidence type="ECO:0000256" key="8">
    <source>
        <dbReference type="ARBA" id="ARBA00022989"/>
    </source>
</evidence>
<keyword evidence="7 16" id="KW-0812">Transmembrane</keyword>
<dbReference type="PRINTS" id="PR01532">
    <property type="entry name" value="CXCCHMKINER3"/>
</dbReference>
<evidence type="ECO:0000256" key="7">
    <source>
        <dbReference type="ARBA" id="ARBA00022692"/>
    </source>
</evidence>
<evidence type="ECO:0000259" key="18">
    <source>
        <dbReference type="PROSITE" id="PS50262"/>
    </source>
</evidence>
<keyword evidence="8 17" id="KW-1133">Transmembrane helix</keyword>
<feature type="transmembrane region" description="Helical" evidence="17">
    <location>
        <begin position="131"/>
        <end position="157"/>
    </location>
</feature>
<accession>A0A3B4WCB7</accession>
<evidence type="ECO:0000313" key="19">
    <source>
        <dbReference type="Ensembl" id="ENSSLDP00000001415.1"/>
    </source>
</evidence>
<dbReference type="GO" id="GO:0019722">
    <property type="term" value="P:calcium-mediated signaling"/>
    <property type="evidence" value="ECO:0007669"/>
    <property type="project" value="TreeGrafter"/>
</dbReference>
<dbReference type="Gene3D" id="1.20.1070.10">
    <property type="entry name" value="Rhodopsin 7-helix transmembrane proteins"/>
    <property type="match status" value="1"/>
</dbReference>
<dbReference type="AlphaFoldDB" id="A0A3B4WCB7"/>
<evidence type="ECO:0000256" key="5">
    <source>
        <dbReference type="ARBA" id="ARBA00022641"/>
    </source>
</evidence>
<dbReference type="PROSITE" id="PS50262">
    <property type="entry name" value="G_PROTEIN_RECEP_F1_2"/>
    <property type="match status" value="1"/>
</dbReference>
<evidence type="ECO:0000256" key="9">
    <source>
        <dbReference type="ARBA" id="ARBA00023040"/>
    </source>
</evidence>
<feature type="transmembrane region" description="Helical" evidence="17">
    <location>
        <begin position="64"/>
        <end position="89"/>
    </location>
</feature>
<dbReference type="InterPro" id="IPR050119">
    <property type="entry name" value="CCR1-9-like"/>
</dbReference>
<dbReference type="GeneTree" id="ENSGT01050000244848"/>
<evidence type="ECO:0000256" key="6">
    <source>
        <dbReference type="ARBA" id="ARBA00022657"/>
    </source>
</evidence>
<comment type="similarity">
    <text evidence="16">Belongs to the G-protein coupled receptor 1 family.</text>
</comment>
<feature type="transmembrane region" description="Helical" evidence="17">
    <location>
        <begin position="178"/>
        <end position="196"/>
    </location>
</feature>
<keyword evidence="14 16" id="KW-0807">Transducer</keyword>
<dbReference type="InterPro" id="IPR000276">
    <property type="entry name" value="GPCR_Rhodpsn"/>
</dbReference>
<name>A0A3B4WCB7_SERLL</name>